<name>A0A178MVT3_9PROT</name>
<dbReference type="SUPFAM" id="SSF47413">
    <property type="entry name" value="lambda repressor-like DNA-binding domains"/>
    <property type="match status" value="1"/>
</dbReference>
<dbReference type="CDD" id="cd00093">
    <property type="entry name" value="HTH_XRE"/>
    <property type="match status" value="1"/>
</dbReference>
<evidence type="ECO:0000259" key="1">
    <source>
        <dbReference type="PROSITE" id="PS50943"/>
    </source>
</evidence>
<dbReference type="PROSITE" id="PS50943">
    <property type="entry name" value="HTH_CROC1"/>
    <property type="match status" value="1"/>
</dbReference>
<keyword evidence="3" id="KW-1185">Reference proteome</keyword>
<accession>A0A178MVT3</accession>
<dbReference type="GO" id="GO:0003677">
    <property type="term" value="F:DNA binding"/>
    <property type="evidence" value="ECO:0007669"/>
    <property type="project" value="InterPro"/>
</dbReference>
<gene>
    <name evidence="2" type="ORF">A6A04_14910</name>
</gene>
<dbReference type="SMART" id="SM00530">
    <property type="entry name" value="HTH_XRE"/>
    <property type="match status" value="1"/>
</dbReference>
<comment type="caution">
    <text evidence="2">The sequence shown here is derived from an EMBL/GenBank/DDBJ whole genome shotgun (WGS) entry which is preliminary data.</text>
</comment>
<evidence type="ECO:0000313" key="3">
    <source>
        <dbReference type="Proteomes" id="UP000078428"/>
    </source>
</evidence>
<dbReference type="Pfam" id="PF13560">
    <property type="entry name" value="HTH_31"/>
    <property type="match status" value="1"/>
</dbReference>
<dbReference type="OrthoDB" id="9809730at2"/>
<feature type="domain" description="HTH cro/C1-type" evidence="1">
    <location>
        <begin position="7"/>
        <end position="62"/>
    </location>
</feature>
<dbReference type="InterPro" id="IPR010982">
    <property type="entry name" value="Lambda_DNA-bd_dom_sf"/>
</dbReference>
<organism evidence="2 3">
    <name type="scientific">Paramagnetospirillum marisnigri</name>
    <dbReference type="NCBI Taxonomy" id="1285242"/>
    <lineage>
        <taxon>Bacteria</taxon>
        <taxon>Pseudomonadati</taxon>
        <taxon>Pseudomonadota</taxon>
        <taxon>Alphaproteobacteria</taxon>
        <taxon>Rhodospirillales</taxon>
        <taxon>Magnetospirillaceae</taxon>
        <taxon>Paramagnetospirillum</taxon>
    </lineage>
</organism>
<proteinExistence type="predicted"/>
<dbReference type="STRING" id="1285242.A6A04_14910"/>
<dbReference type="AlphaFoldDB" id="A0A178MVT3"/>
<evidence type="ECO:0000313" key="2">
    <source>
        <dbReference type="EMBL" id="OAN53003.1"/>
    </source>
</evidence>
<dbReference type="Proteomes" id="UP000078428">
    <property type="component" value="Unassembled WGS sequence"/>
</dbReference>
<dbReference type="InterPro" id="IPR001387">
    <property type="entry name" value="Cro/C1-type_HTH"/>
</dbReference>
<sequence length="93" mass="10576">MPFGSYIRVRRNELGIGLNDFASRLGVSPAYWSRIERECEKPPRDDLIEKAAAVLGVRLDDLFVAAERFPPDMQRDVAKVVRAYRRLRAVEGG</sequence>
<dbReference type="EMBL" id="LWQT01000041">
    <property type="protein sequence ID" value="OAN53003.1"/>
    <property type="molecule type" value="Genomic_DNA"/>
</dbReference>
<protein>
    <submittedName>
        <fullName evidence="2">Transcriptional regulator</fullName>
    </submittedName>
</protein>
<reference evidence="2 3" key="1">
    <citation type="submission" date="2016-04" db="EMBL/GenBank/DDBJ databases">
        <title>Draft genome sequence of freshwater magnetotactic bacteria Magnetospirillum marisnigri SP-1 and Magnetospirillum moscoviense BB-1.</title>
        <authorList>
            <person name="Koziaeva V."/>
            <person name="Dziuba M.V."/>
            <person name="Ivanov T.M."/>
            <person name="Kuznetsov B."/>
            <person name="Grouzdev D.S."/>
        </authorList>
    </citation>
    <scope>NUCLEOTIDE SEQUENCE [LARGE SCALE GENOMIC DNA]</scope>
    <source>
        <strain evidence="2 3">SP-1</strain>
    </source>
</reference>
<dbReference type="Gene3D" id="1.10.260.40">
    <property type="entry name" value="lambda repressor-like DNA-binding domains"/>
    <property type="match status" value="1"/>
</dbReference>